<evidence type="ECO:0000259" key="1">
    <source>
        <dbReference type="Pfam" id="PF00078"/>
    </source>
</evidence>
<evidence type="ECO:0000313" key="2">
    <source>
        <dbReference type="EMBL" id="CAG8753484.1"/>
    </source>
</evidence>
<protein>
    <submittedName>
        <fullName evidence="2">9043_t:CDS:1</fullName>
    </submittedName>
</protein>
<dbReference type="AlphaFoldDB" id="A0A9N9NRD6"/>
<accession>A0A9N9NRD6</accession>
<dbReference type="SUPFAM" id="SSF56672">
    <property type="entry name" value="DNA/RNA polymerases"/>
    <property type="match status" value="1"/>
</dbReference>
<evidence type="ECO:0000313" key="3">
    <source>
        <dbReference type="Proteomes" id="UP000789375"/>
    </source>
</evidence>
<dbReference type="InterPro" id="IPR043128">
    <property type="entry name" value="Rev_trsase/Diguanyl_cyclase"/>
</dbReference>
<dbReference type="Gene3D" id="3.30.70.270">
    <property type="match status" value="1"/>
</dbReference>
<proteinExistence type="predicted"/>
<feature type="non-terminal residue" evidence="2">
    <location>
        <position position="1"/>
    </location>
</feature>
<dbReference type="EMBL" id="CAJVPP010026301">
    <property type="protein sequence ID" value="CAG8753484.1"/>
    <property type="molecule type" value="Genomic_DNA"/>
</dbReference>
<sequence length="65" mass="7303">HCNHVKQVFTRLKEAGLKIKSEKCTFAVSEVSYLGHIVGSNRIKPDQGKIQTMVDLPTPRNPKEV</sequence>
<dbReference type="InterPro" id="IPR050951">
    <property type="entry name" value="Retrovirus_Pol_polyprotein"/>
</dbReference>
<reference evidence="2" key="1">
    <citation type="submission" date="2021-06" db="EMBL/GenBank/DDBJ databases">
        <authorList>
            <person name="Kallberg Y."/>
            <person name="Tangrot J."/>
            <person name="Rosling A."/>
        </authorList>
    </citation>
    <scope>NUCLEOTIDE SEQUENCE</scope>
    <source>
        <strain evidence="2">87-6 pot B 2015</strain>
    </source>
</reference>
<organism evidence="2 3">
    <name type="scientific">Funneliformis mosseae</name>
    <name type="common">Endomycorrhizal fungus</name>
    <name type="synonym">Glomus mosseae</name>
    <dbReference type="NCBI Taxonomy" id="27381"/>
    <lineage>
        <taxon>Eukaryota</taxon>
        <taxon>Fungi</taxon>
        <taxon>Fungi incertae sedis</taxon>
        <taxon>Mucoromycota</taxon>
        <taxon>Glomeromycotina</taxon>
        <taxon>Glomeromycetes</taxon>
        <taxon>Glomerales</taxon>
        <taxon>Glomeraceae</taxon>
        <taxon>Funneliformis</taxon>
    </lineage>
</organism>
<comment type="caution">
    <text evidence="2">The sequence shown here is derived from an EMBL/GenBank/DDBJ whole genome shotgun (WGS) entry which is preliminary data.</text>
</comment>
<keyword evidence="3" id="KW-1185">Reference proteome</keyword>
<dbReference type="Pfam" id="PF00078">
    <property type="entry name" value="RVT_1"/>
    <property type="match status" value="1"/>
</dbReference>
<dbReference type="PANTHER" id="PTHR37984:SF5">
    <property type="entry name" value="PROTEIN NYNRIN-LIKE"/>
    <property type="match status" value="1"/>
</dbReference>
<dbReference type="InterPro" id="IPR000477">
    <property type="entry name" value="RT_dom"/>
</dbReference>
<gene>
    <name evidence="2" type="ORF">FMOSSE_LOCUS16778</name>
</gene>
<dbReference type="PANTHER" id="PTHR37984">
    <property type="entry name" value="PROTEIN CBG26694"/>
    <property type="match status" value="1"/>
</dbReference>
<feature type="domain" description="Reverse transcriptase" evidence="1">
    <location>
        <begin position="2"/>
        <end position="38"/>
    </location>
</feature>
<dbReference type="InterPro" id="IPR043502">
    <property type="entry name" value="DNA/RNA_pol_sf"/>
</dbReference>
<dbReference type="Proteomes" id="UP000789375">
    <property type="component" value="Unassembled WGS sequence"/>
</dbReference>
<name>A0A9N9NRD6_FUNMO</name>